<dbReference type="RefSeq" id="WP_106870590.1">
    <property type="nucleotide sequence ID" value="NZ_CP053841.1"/>
</dbReference>
<proteinExistence type="predicted"/>
<dbReference type="Proteomes" id="UP000240535">
    <property type="component" value="Unassembled WGS sequence"/>
</dbReference>
<protein>
    <submittedName>
        <fullName evidence="1">Uncharacterized protein</fullName>
    </submittedName>
</protein>
<dbReference type="AlphaFoldDB" id="A0A2P8R2T0"/>
<dbReference type="EMBL" id="PDHH01000002">
    <property type="protein sequence ID" value="PSM52768.1"/>
    <property type="molecule type" value="Genomic_DNA"/>
</dbReference>
<keyword evidence="2" id="KW-1185">Reference proteome</keyword>
<evidence type="ECO:0000313" key="2">
    <source>
        <dbReference type="Proteomes" id="UP000240535"/>
    </source>
</evidence>
<reference evidence="2" key="1">
    <citation type="submission" date="2017-10" db="EMBL/GenBank/DDBJ databases">
        <title>Campylobacter species from seals.</title>
        <authorList>
            <person name="Gilbert M.J."/>
            <person name="Zomer A.L."/>
            <person name="Timmerman A.J."/>
            <person name="Duim B."/>
            <person name="Wagenaar J.A."/>
        </authorList>
    </citation>
    <scope>NUCLEOTIDE SEQUENCE [LARGE SCALE GENOMIC DNA]</scope>
    <source>
        <strain evidence="2">17S00004-5</strain>
    </source>
</reference>
<evidence type="ECO:0000313" key="1">
    <source>
        <dbReference type="EMBL" id="PSM52768.1"/>
    </source>
</evidence>
<comment type="caution">
    <text evidence="1">The sequence shown here is derived from an EMBL/GenBank/DDBJ whole genome shotgun (WGS) entry which is preliminary data.</text>
</comment>
<gene>
    <name evidence="1" type="ORF">CQ405_03325</name>
</gene>
<name>A0A2P8R2T0_9BACT</name>
<sequence length="70" mass="8031">MRKFSEIYDFKRKMADMGFCVRFKKSGVSGIRERSLINGANGFYSKAFYAVVGEYIVLKDSCKIVDFVRG</sequence>
<accession>A0A2P8R2T0</accession>
<organism evidence="1 2">
    <name type="scientific">Campylobacter blaseri</name>
    <dbReference type="NCBI Taxonomy" id="2042961"/>
    <lineage>
        <taxon>Bacteria</taxon>
        <taxon>Pseudomonadati</taxon>
        <taxon>Campylobacterota</taxon>
        <taxon>Epsilonproteobacteria</taxon>
        <taxon>Campylobacterales</taxon>
        <taxon>Campylobacteraceae</taxon>
        <taxon>Campylobacter</taxon>
    </lineage>
</organism>